<protein>
    <submittedName>
        <fullName evidence="1">Uncharacterized protein</fullName>
    </submittedName>
</protein>
<dbReference type="Proteomes" id="UP000289738">
    <property type="component" value="Chromosome A02"/>
</dbReference>
<name>A0A445EB42_ARAHY</name>
<organism evidence="1 2">
    <name type="scientific">Arachis hypogaea</name>
    <name type="common">Peanut</name>
    <dbReference type="NCBI Taxonomy" id="3818"/>
    <lineage>
        <taxon>Eukaryota</taxon>
        <taxon>Viridiplantae</taxon>
        <taxon>Streptophyta</taxon>
        <taxon>Embryophyta</taxon>
        <taxon>Tracheophyta</taxon>
        <taxon>Spermatophyta</taxon>
        <taxon>Magnoliopsida</taxon>
        <taxon>eudicotyledons</taxon>
        <taxon>Gunneridae</taxon>
        <taxon>Pentapetalae</taxon>
        <taxon>rosids</taxon>
        <taxon>fabids</taxon>
        <taxon>Fabales</taxon>
        <taxon>Fabaceae</taxon>
        <taxon>Papilionoideae</taxon>
        <taxon>50 kb inversion clade</taxon>
        <taxon>dalbergioids sensu lato</taxon>
        <taxon>Dalbergieae</taxon>
        <taxon>Pterocarpus clade</taxon>
        <taxon>Arachis</taxon>
    </lineage>
</organism>
<gene>
    <name evidence="1" type="ORF">Ahy_A02g006726</name>
</gene>
<dbReference type="EMBL" id="SDMP01000002">
    <property type="protein sequence ID" value="RYR72499.1"/>
    <property type="molecule type" value="Genomic_DNA"/>
</dbReference>
<keyword evidence="2" id="KW-1185">Reference proteome</keyword>
<dbReference type="AlphaFoldDB" id="A0A445EB42"/>
<accession>A0A445EB42</accession>
<comment type="caution">
    <text evidence="1">The sequence shown here is derived from an EMBL/GenBank/DDBJ whole genome shotgun (WGS) entry which is preliminary data.</text>
</comment>
<proteinExistence type="predicted"/>
<reference evidence="1 2" key="1">
    <citation type="submission" date="2019-01" db="EMBL/GenBank/DDBJ databases">
        <title>Sequencing of cultivated peanut Arachis hypogaea provides insights into genome evolution and oil improvement.</title>
        <authorList>
            <person name="Chen X."/>
        </authorList>
    </citation>
    <scope>NUCLEOTIDE SEQUENCE [LARGE SCALE GENOMIC DNA]</scope>
    <source>
        <strain evidence="2">cv. Fuhuasheng</strain>
        <tissue evidence="1">Leaves</tissue>
    </source>
</reference>
<evidence type="ECO:0000313" key="2">
    <source>
        <dbReference type="Proteomes" id="UP000289738"/>
    </source>
</evidence>
<evidence type="ECO:0000313" key="1">
    <source>
        <dbReference type="EMBL" id="RYR72499.1"/>
    </source>
</evidence>
<sequence length="108" mass="12894">MINEATERRVWKPWWETLIVKLLGRKIGYVAMKRRLEAMWSNKGSVDVIDLGAWEPNFNPLITTTDKIIAWLRLLRFPIELYDRTVLRNIRNIIRRTTKVDKKYHGSV</sequence>